<dbReference type="Gene3D" id="1.20.1270.360">
    <property type="match status" value="1"/>
</dbReference>
<feature type="compositionally biased region" description="Polar residues" evidence="1">
    <location>
        <begin position="157"/>
        <end position="166"/>
    </location>
</feature>
<reference evidence="2 3" key="1">
    <citation type="submission" date="2020-01" db="EMBL/GenBank/DDBJ databases">
        <title>Natronorubrum sp. JWXQ-INN 674 isolated from Inner Mongolia Autonomous Region of China.</title>
        <authorList>
            <person name="Xue Q."/>
        </authorList>
    </citation>
    <scope>NUCLEOTIDE SEQUENCE [LARGE SCALE GENOMIC DNA]</scope>
    <source>
        <strain evidence="2 3">JWXQ-INN-674</strain>
    </source>
</reference>
<feature type="compositionally biased region" description="Polar residues" evidence="1">
    <location>
        <begin position="182"/>
        <end position="196"/>
    </location>
</feature>
<organism evidence="2 3">
    <name type="scientific">Natronorubrum halalkaliphilum</name>
    <dbReference type="NCBI Taxonomy" id="2691917"/>
    <lineage>
        <taxon>Archaea</taxon>
        <taxon>Methanobacteriati</taxon>
        <taxon>Methanobacteriota</taxon>
        <taxon>Stenosarchaea group</taxon>
        <taxon>Halobacteria</taxon>
        <taxon>Halobacteriales</taxon>
        <taxon>Natrialbaceae</taxon>
        <taxon>Natronorubrum</taxon>
    </lineage>
</organism>
<dbReference type="InterPro" id="IPR005560">
    <property type="entry name" value="Csp_YhjQ"/>
</dbReference>
<sequence length="196" mass="21483">MQGQSQPHSFEDHMTDELRIALEDFSELSHVTAWCAKECASGGPELGRCARICQDLAEIAALNEMLITRDSMFGPEVADMFMRVASEGLPELRQHQQRHPHILETVATIERTMNSCEAVLQQVGQGRQGSRMDKRQSGGQMGAQQTGGQMRGQQSGNQMDGQQAANQLRGMTEQGQYGQGMSGQPTSSADITGQHY</sequence>
<feature type="compositionally biased region" description="Low complexity" evidence="1">
    <location>
        <begin position="142"/>
        <end position="156"/>
    </location>
</feature>
<accession>A0A6B0VIK2</accession>
<evidence type="ECO:0000313" key="3">
    <source>
        <dbReference type="Proteomes" id="UP000434101"/>
    </source>
</evidence>
<feature type="region of interest" description="Disordered" evidence="1">
    <location>
        <begin position="123"/>
        <end position="196"/>
    </location>
</feature>
<proteinExistence type="predicted"/>
<dbReference type="AlphaFoldDB" id="A0A6B0VIK2"/>
<dbReference type="Pfam" id="PF03860">
    <property type="entry name" value="Csp"/>
    <property type="match status" value="1"/>
</dbReference>
<dbReference type="OrthoDB" id="8783at2157"/>
<protein>
    <submittedName>
        <fullName evidence="2">Uncharacterized protein</fullName>
    </submittedName>
</protein>
<gene>
    <name evidence="2" type="ORF">GS429_02275</name>
</gene>
<comment type="caution">
    <text evidence="2">The sequence shown here is derived from an EMBL/GenBank/DDBJ whole genome shotgun (WGS) entry which is preliminary data.</text>
</comment>
<dbReference type="Proteomes" id="UP000434101">
    <property type="component" value="Unassembled WGS sequence"/>
</dbReference>
<keyword evidence="3" id="KW-1185">Reference proteome</keyword>
<evidence type="ECO:0000313" key="2">
    <source>
        <dbReference type="EMBL" id="MXV60917.1"/>
    </source>
</evidence>
<evidence type="ECO:0000256" key="1">
    <source>
        <dbReference type="SAM" id="MobiDB-lite"/>
    </source>
</evidence>
<dbReference type="EMBL" id="WUYX01000010">
    <property type="protein sequence ID" value="MXV60917.1"/>
    <property type="molecule type" value="Genomic_DNA"/>
</dbReference>
<name>A0A6B0VIK2_9EURY</name>